<reference evidence="2" key="6">
    <citation type="journal article" date="2002" name="Nature">
        <title>Analysis of the mouse transcriptome based on functional annotation of 60,770 full-length cDNAs.</title>
        <authorList>
            <consortium name="The FANTOM Consortium and the RIKEN Genome Exploration Research Group Phase I and II Team"/>
        </authorList>
    </citation>
    <scope>NUCLEOTIDE SEQUENCE</scope>
    <source>
        <strain evidence="2">C57BL/6J</strain>
        <tissue evidence="2">Stomach</tissue>
    </source>
</reference>
<reference evidence="2" key="5">
    <citation type="submission" date="2001-07" db="EMBL/GenBank/DDBJ databases">
        <authorList>
            <person name="Adachi J."/>
            <person name="Aizawa K."/>
            <person name="Akimura T."/>
            <person name="Arakawa T."/>
            <person name="Bono H."/>
            <person name="Carninci P."/>
            <person name="Fukuda S."/>
            <person name="Furuno M."/>
            <person name="Hanagaki T."/>
            <person name="Hara A."/>
            <person name="Hashizume W."/>
            <person name="Hayashida K."/>
            <person name="Hayatsu N."/>
            <person name="Hiramoto K."/>
            <person name="Hiraoka T."/>
            <person name="Hirozane T."/>
            <person name="Hori F."/>
            <person name="Imotani K."/>
            <person name="Ishii Y."/>
            <person name="Itoh M."/>
            <person name="Kagawa I."/>
            <person name="Kasukawa T."/>
            <person name="Katoh H."/>
            <person name="Kawai J."/>
            <person name="Kojima Y."/>
            <person name="Kondo S."/>
            <person name="Konno H."/>
            <person name="Kouda M."/>
            <person name="Koya S."/>
            <person name="Kurihara C."/>
            <person name="Matsuyama T."/>
            <person name="Miyazaki A."/>
            <person name="Murata M."/>
            <person name="Nakamura M."/>
            <person name="Nishi K."/>
            <person name="Nomura K."/>
            <person name="Numazaki R."/>
            <person name="Ohno M."/>
            <person name="Ohsato N."/>
            <person name="Okazaki Y."/>
            <person name="Saito R."/>
            <person name="Saitoh H."/>
            <person name="Sakai C."/>
            <person name="Sakai K."/>
            <person name="Sakazume N."/>
            <person name="Sano H."/>
            <person name="Sasaki D."/>
            <person name="Shibata K."/>
            <person name="Shinagawa A."/>
            <person name="Shiraki T."/>
            <person name="Sogabe Y."/>
            <person name="Tagami M."/>
            <person name="Tagawa A."/>
            <person name="Takahashi F."/>
            <person name="Takaku-Akahira S."/>
            <person name="Takeda Y."/>
            <person name="Tanaka T."/>
            <person name="Tomaru A."/>
            <person name="Toya T."/>
            <person name="Yasunishi A."/>
            <person name="Muramatsu M."/>
            <person name="Hayashizaki Y."/>
        </authorList>
    </citation>
    <scope>NUCLEOTIDE SEQUENCE</scope>
    <source>
        <strain evidence="2">C57BL/6J</strain>
        <tissue evidence="2">Stomach</tissue>
    </source>
</reference>
<reference evidence="2" key="8">
    <citation type="journal article" date="2005" name="Science">
        <title>Antisense Transcription in the Mammalian Transcriptome.</title>
        <authorList>
            <consortium name="RIKEN Genome Exploration Research Group and Genome Science Group (Genome Network Project Core Group) and the FANTOM Consortium"/>
        </authorList>
    </citation>
    <scope>NUCLEOTIDE SEQUENCE</scope>
    <source>
        <strain evidence="2">C57BL/6J</strain>
        <tissue evidence="2">Stomach</tissue>
    </source>
</reference>
<dbReference type="EMBL" id="AK028130">
    <property type="protein sequence ID" value="BAC25762.1"/>
    <property type="molecule type" value="mRNA"/>
</dbReference>
<protein>
    <submittedName>
        <fullName evidence="2">Uncharacterized protein</fullName>
    </submittedName>
</protein>
<organism evidence="2">
    <name type="scientific">Mus musculus</name>
    <name type="common">Mouse</name>
    <dbReference type="NCBI Taxonomy" id="10090"/>
    <lineage>
        <taxon>Eukaryota</taxon>
        <taxon>Metazoa</taxon>
        <taxon>Chordata</taxon>
        <taxon>Craniata</taxon>
        <taxon>Vertebrata</taxon>
        <taxon>Euteleostomi</taxon>
        <taxon>Mammalia</taxon>
        <taxon>Eutheria</taxon>
        <taxon>Euarchontoglires</taxon>
        <taxon>Glires</taxon>
        <taxon>Rodentia</taxon>
        <taxon>Myomorpha</taxon>
        <taxon>Muroidea</taxon>
        <taxon>Muridae</taxon>
        <taxon>Murinae</taxon>
        <taxon>Mus</taxon>
        <taxon>Mus</taxon>
    </lineage>
</organism>
<reference evidence="2" key="4">
    <citation type="journal article" date="2001" name="Nature">
        <title>Functional annotation of a full-length mouse cDNA collection.</title>
        <authorList>
            <consortium name="The RIKEN Genome Exploration Research Group Phase II Team and the FANTOM Consortium"/>
        </authorList>
    </citation>
    <scope>NUCLEOTIDE SEQUENCE</scope>
    <source>
        <strain evidence="2">C57BL/6J</strain>
        <tissue evidence="2">Stomach</tissue>
    </source>
</reference>
<feature type="region of interest" description="Disordered" evidence="1">
    <location>
        <begin position="1"/>
        <end position="48"/>
    </location>
</feature>
<reference evidence="2" key="7">
    <citation type="journal article" date="2005" name="Science">
        <title>The Transcriptional Landscape of the Mammalian Genome.</title>
        <authorList>
            <consortium name="The FANTOM Consortium"/>
            <consortium name="Riken Genome Exploration Research Group and Genome Science Group (Genome Network Project Core Group)"/>
        </authorList>
    </citation>
    <scope>NUCLEOTIDE SEQUENCE</scope>
    <source>
        <strain evidence="2">C57BL/6J</strain>
        <tissue evidence="2">Stomach</tissue>
    </source>
</reference>
<feature type="compositionally biased region" description="Basic residues" evidence="1">
    <location>
        <begin position="18"/>
        <end position="28"/>
    </location>
</feature>
<evidence type="ECO:0000313" key="2">
    <source>
        <dbReference type="EMBL" id="BAC25762.1"/>
    </source>
</evidence>
<feature type="compositionally biased region" description="Low complexity" evidence="1">
    <location>
        <begin position="29"/>
        <end position="38"/>
    </location>
</feature>
<name>Q8CEH7_MOUSE</name>
<reference evidence="2" key="3">
    <citation type="journal article" date="2000" name="Genome Res.">
        <title>RIKEN integrated sequence analysis (RISA) system--384-format sequencing pipeline with 384 multicapillary sequencer.</title>
        <authorList>
            <person name="Shibata K."/>
            <person name="Itoh M."/>
            <person name="Aizawa K."/>
            <person name="Nagaoka S."/>
            <person name="Sasaki N."/>
            <person name="Carninci P."/>
            <person name="Konno H."/>
            <person name="Akiyama J."/>
            <person name="Nishi K."/>
            <person name="Kitsunai T."/>
            <person name="Tashiro H."/>
            <person name="Itoh M."/>
            <person name="Sumi N."/>
            <person name="Ishii Y."/>
            <person name="Nakamura S."/>
            <person name="Hazama M."/>
            <person name="Nishine T."/>
            <person name="Harada A."/>
            <person name="Yamamoto R."/>
            <person name="Matsumoto H."/>
            <person name="Sakaguchi S."/>
            <person name="Ikegami T."/>
            <person name="Kashiwagi K."/>
            <person name="Fujiwake S."/>
            <person name="Inoue K."/>
            <person name="Togawa Y."/>
            <person name="Izawa M."/>
            <person name="Ohara E."/>
            <person name="Watahiki M."/>
            <person name="Yoneda Y."/>
            <person name="Ishikawa T."/>
            <person name="Ozawa K."/>
            <person name="Tanaka T."/>
            <person name="Matsuura S."/>
            <person name="Kawai J."/>
            <person name="Okazaki Y."/>
            <person name="Muramatsu M."/>
            <person name="Inoue Y."/>
            <person name="Kira A."/>
            <person name="Hayashizaki Y."/>
        </authorList>
    </citation>
    <scope>NUCLEOTIDE SEQUENCE</scope>
    <source>
        <strain evidence="2">C57BL/6J</strain>
        <tissue evidence="2">Stomach</tissue>
    </source>
</reference>
<dbReference type="MGI" id="MGI:1354953">
    <property type="gene designation" value="Magi2"/>
</dbReference>
<evidence type="ECO:0000313" key="3">
    <source>
        <dbReference type="MGI" id="MGI:1354953"/>
    </source>
</evidence>
<dbReference type="AGR" id="MGI:1354953"/>
<reference evidence="2" key="2">
    <citation type="journal article" date="2000" name="Genome Res.">
        <title>Normalization and subtraction of cap-trapper-selected cDNAs to prepare full-length cDNA libraries for rapid discovery of new genes.</title>
        <authorList>
            <person name="Carninci P."/>
            <person name="Shibata Y."/>
            <person name="Hayatsu N."/>
            <person name="Sugahara Y."/>
            <person name="Shibata K."/>
            <person name="Itoh M."/>
            <person name="Konno H."/>
            <person name="Okazaki Y."/>
            <person name="Muramatsu M."/>
            <person name="Hayashizaki Y."/>
        </authorList>
    </citation>
    <scope>NUCLEOTIDE SEQUENCE</scope>
    <source>
        <strain evidence="2">C57BL/6J</strain>
        <tissue evidence="2">Stomach</tissue>
    </source>
</reference>
<sequence>MLEEVPGGQGRPRPAGPPRRRPTGRRRCAAGVRASGPRARGRPRPRGASCTWECHGVCDPREQFSTGAARTFPHYTNERPKIPNLPIFHFNTIYYIKKLTHQFQRRGAGSRKSSTI</sequence>
<dbReference type="AlphaFoldDB" id="Q8CEH7"/>
<accession>Q8CEH7</accession>
<reference evidence="2" key="1">
    <citation type="journal article" date="1999" name="Methods Enzymol.">
        <title>High-efficiency full-length cDNA cloning.</title>
        <authorList>
            <person name="Carninci P."/>
            <person name="Hayashizaki Y."/>
        </authorList>
    </citation>
    <scope>NUCLEOTIDE SEQUENCE</scope>
    <source>
        <strain evidence="2">C57BL/6J</strain>
        <tissue evidence="2">Stomach</tissue>
    </source>
</reference>
<gene>
    <name evidence="3" type="primary">Magi2</name>
</gene>
<proteinExistence type="evidence at transcript level"/>
<evidence type="ECO:0000256" key="1">
    <source>
        <dbReference type="SAM" id="MobiDB-lite"/>
    </source>
</evidence>